<feature type="domain" description="PH" evidence="2">
    <location>
        <begin position="587"/>
        <end position="711"/>
    </location>
</feature>
<dbReference type="InterPro" id="IPR011993">
    <property type="entry name" value="PH-like_dom_sf"/>
</dbReference>
<feature type="compositionally biased region" description="Polar residues" evidence="1">
    <location>
        <begin position="159"/>
        <end position="170"/>
    </location>
</feature>
<dbReference type="PANTHER" id="PTHR21538">
    <property type="entry name" value="ANILLIN/RHOTEKIN RTKN"/>
    <property type="match status" value="1"/>
</dbReference>
<proteinExistence type="predicted"/>
<dbReference type="SUPFAM" id="SSF50729">
    <property type="entry name" value="PH domain-like"/>
    <property type="match status" value="1"/>
</dbReference>
<dbReference type="AlphaFoldDB" id="A0AAV7XG74"/>
<evidence type="ECO:0000259" key="2">
    <source>
        <dbReference type="PROSITE" id="PS50003"/>
    </source>
</evidence>
<dbReference type="GO" id="GO:0031106">
    <property type="term" value="P:septin ring organization"/>
    <property type="evidence" value="ECO:0007669"/>
    <property type="project" value="TreeGrafter"/>
</dbReference>
<dbReference type="CDD" id="cd01263">
    <property type="entry name" value="PH_anillin"/>
    <property type="match status" value="1"/>
</dbReference>
<reference evidence="3" key="1">
    <citation type="submission" date="2022-12" db="EMBL/GenBank/DDBJ databases">
        <title>Chromosome-level genome assembly of the bean flower thrips Megalurothrips usitatus.</title>
        <authorList>
            <person name="Ma L."/>
            <person name="Liu Q."/>
            <person name="Li H."/>
            <person name="Cai W."/>
        </authorList>
    </citation>
    <scope>NUCLEOTIDE SEQUENCE</scope>
    <source>
        <strain evidence="3">Cailab_2022a</strain>
    </source>
</reference>
<feature type="compositionally biased region" description="Polar residues" evidence="1">
    <location>
        <begin position="114"/>
        <end position="128"/>
    </location>
</feature>
<dbReference type="GO" id="GO:0000281">
    <property type="term" value="P:mitotic cytokinesis"/>
    <property type="evidence" value="ECO:0007669"/>
    <property type="project" value="TreeGrafter"/>
</dbReference>
<feature type="compositionally biased region" description="Polar residues" evidence="1">
    <location>
        <begin position="229"/>
        <end position="242"/>
    </location>
</feature>
<accession>A0AAV7XG74</accession>
<evidence type="ECO:0000256" key="1">
    <source>
        <dbReference type="SAM" id="MobiDB-lite"/>
    </source>
</evidence>
<name>A0AAV7XG74_9NEOP</name>
<evidence type="ECO:0000313" key="4">
    <source>
        <dbReference type="Proteomes" id="UP001075354"/>
    </source>
</evidence>
<feature type="region of interest" description="Disordered" evidence="1">
    <location>
        <begin position="98"/>
        <end position="272"/>
    </location>
</feature>
<organism evidence="3 4">
    <name type="scientific">Megalurothrips usitatus</name>
    <name type="common">bean blossom thrips</name>
    <dbReference type="NCBI Taxonomy" id="439358"/>
    <lineage>
        <taxon>Eukaryota</taxon>
        <taxon>Metazoa</taxon>
        <taxon>Ecdysozoa</taxon>
        <taxon>Arthropoda</taxon>
        <taxon>Hexapoda</taxon>
        <taxon>Insecta</taxon>
        <taxon>Pterygota</taxon>
        <taxon>Neoptera</taxon>
        <taxon>Paraneoptera</taxon>
        <taxon>Thysanoptera</taxon>
        <taxon>Terebrantia</taxon>
        <taxon>Thripoidea</taxon>
        <taxon>Thripidae</taxon>
        <taxon>Megalurothrips</taxon>
    </lineage>
</organism>
<dbReference type="GO" id="GO:0005826">
    <property type="term" value="C:actomyosin contractile ring"/>
    <property type="evidence" value="ECO:0007669"/>
    <property type="project" value="TreeGrafter"/>
</dbReference>
<dbReference type="PANTHER" id="PTHR21538:SF23">
    <property type="entry name" value="ANILLIN"/>
    <property type="match status" value="1"/>
</dbReference>
<dbReference type="Proteomes" id="UP001075354">
    <property type="component" value="Chromosome 9"/>
</dbReference>
<feature type="compositionally biased region" description="Basic and acidic residues" evidence="1">
    <location>
        <begin position="243"/>
        <end position="261"/>
    </location>
</feature>
<dbReference type="Gene3D" id="2.30.29.30">
    <property type="entry name" value="Pleckstrin-homology domain (PH domain)/Phosphotyrosine-binding domain (PTB)"/>
    <property type="match status" value="1"/>
</dbReference>
<dbReference type="InterPro" id="IPR051364">
    <property type="entry name" value="Cytokinesis/Rho-signaling"/>
</dbReference>
<comment type="caution">
    <text evidence="3">The sequence shown here is derived from an EMBL/GenBank/DDBJ whole genome shotgun (WGS) entry which is preliminary data.</text>
</comment>
<dbReference type="GO" id="GO:0000915">
    <property type="term" value="P:actomyosin contractile ring assembly"/>
    <property type="evidence" value="ECO:0007669"/>
    <property type="project" value="TreeGrafter"/>
</dbReference>
<keyword evidence="4" id="KW-1185">Reference proteome</keyword>
<dbReference type="InterPro" id="IPR012966">
    <property type="entry name" value="AHD"/>
</dbReference>
<protein>
    <recommendedName>
        <fullName evidence="2">PH domain-containing protein</fullName>
    </recommendedName>
</protein>
<dbReference type="SMART" id="SM00233">
    <property type="entry name" value="PH"/>
    <property type="match status" value="1"/>
</dbReference>
<evidence type="ECO:0000313" key="3">
    <source>
        <dbReference type="EMBL" id="KAJ1523971.1"/>
    </source>
</evidence>
<feature type="compositionally biased region" description="Basic and acidic residues" evidence="1">
    <location>
        <begin position="129"/>
        <end position="156"/>
    </location>
</feature>
<dbReference type="InterPro" id="IPR001849">
    <property type="entry name" value="PH_domain"/>
</dbReference>
<dbReference type="Pfam" id="PF08174">
    <property type="entry name" value="Anillin"/>
    <property type="match status" value="1"/>
</dbReference>
<feature type="compositionally biased region" description="Basic and acidic residues" evidence="1">
    <location>
        <begin position="190"/>
        <end position="209"/>
    </location>
</feature>
<sequence>MQVFKMPANSEVEQEILNRAERRRKQLMEALGSSVLTPNNLLSSDKESFEKVLNEQKYQVETKVRFNGGKENQLPVPVPDLLYPARPARSVYNSPLIKSNRSPLWKSPPPPPYTDQSSYSDRSSPCTTRNREESKAKRPIFPKHDSYFRATVRPDNESENSTMTPLSSTRALKLYPSLPRADQNTLPRTEQNDIGKSLREEKNLKEHANRSTASAARQGGQEPSLPCTKKSSTIVASDQSPTRSKDSCSVDLRKDEKRPDETPSENDIEDTYDMDRFLEEALGSALHLNSTMAEETVTDYSGEDSFHSIETYRTPDRIHTTSTLRSSMRFVKPTPEVDSQRDGVNDLLREAETQQQVMAQASKALTICRSSKAFFNSSSLVDAERLLLLATLRHTAVLDEIRGLLPSPSRNPTDFRGRLQILEVSAPLKEDPLKWGKAEHDRDLWFLCVLCYGRQILASEPVAYETGAKCITFTGNLELTDLPASFVASLQIYTLRTYKPQPSIHKSKLIKVCKLLRRRSRSCLDSSGSEQLLHLRTPAFALTGSASIDLSKVVDSKPRGLHLGKVPLMSPFKGSAWVRMKTSLTSSASLGGFLTVLEKTGGCHSWQRRWCFLSELSLHFWNYPADQDEKVPLETIDLRDLSSEKVVSAPRHLCARPRTLMLEAVRSCGPNDMNSTLMECNVDFTVVRYFLSCDSGKDLAEWTSTLNKVLSSIKAWNIRSQEDN</sequence>
<dbReference type="PROSITE" id="PS50003">
    <property type="entry name" value="PH_DOMAIN"/>
    <property type="match status" value="1"/>
</dbReference>
<gene>
    <name evidence="3" type="ORF">ONE63_010517</name>
</gene>
<dbReference type="InterPro" id="IPR037840">
    <property type="entry name" value="PH_Anillin"/>
</dbReference>
<feature type="compositionally biased region" description="Acidic residues" evidence="1">
    <location>
        <begin position="262"/>
        <end position="272"/>
    </location>
</feature>
<dbReference type="Pfam" id="PF00169">
    <property type="entry name" value="PH"/>
    <property type="match status" value="1"/>
</dbReference>
<dbReference type="EMBL" id="JAPTSV010000009">
    <property type="protein sequence ID" value="KAJ1523971.1"/>
    <property type="molecule type" value="Genomic_DNA"/>
</dbReference>